<organism evidence="2 3">
    <name type="scientific">Strongyloides venezuelensis</name>
    <name type="common">Threadworm</name>
    <dbReference type="NCBI Taxonomy" id="75913"/>
    <lineage>
        <taxon>Eukaryota</taxon>
        <taxon>Metazoa</taxon>
        <taxon>Ecdysozoa</taxon>
        <taxon>Nematoda</taxon>
        <taxon>Chromadorea</taxon>
        <taxon>Rhabditida</taxon>
        <taxon>Tylenchina</taxon>
        <taxon>Panagrolaimomorpha</taxon>
        <taxon>Strongyloidoidea</taxon>
        <taxon>Strongyloididae</taxon>
        <taxon>Strongyloides</taxon>
    </lineage>
</organism>
<dbReference type="AlphaFoldDB" id="A0A0K0FAD4"/>
<reference evidence="3" key="2">
    <citation type="submission" date="2015-08" db="UniProtKB">
        <authorList>
            <consortium name="WormBaseParasite"/>
        </authorList>
    </citation>
    <scope>IDENTIFICATION</scope>
</reference>
<feature type="region of interest" description="Disordered" evidence="1">
    <location>
        <begin position="45"/>
        <end position="78"/>
    </location>
</feature>
<proteinExistence type="predicted"/>
<dbReference type="WBParaSite" id="SVE_0578700.1">
    <property type="protein sequence ID" value="SVE_0578700.1"/>
    <property type="gene ID" value="SVE_0578700"/>
</dbReference>
<sequence>MYEQLALPSKLIGSTVLGELDEKVDNNVDNINEWDTEIDLDSLNKTEKEQKRKEREMRHKERLMEHQKRMKEKRGEVS</sequence>
<reference evidence="2" key="1">
    <citation type="submission" date="2014-07" db="EMBL/GenBank/DDBJ databases">
        <authorList>
            <person name="Martin A.A"/>
            <person name="De Silva N."/>
        </authorList>
    </citation>
    <scope>NUCLEOTIDE SEQUENCE</scope>
</reference>
<evidence type="ECO:0000313" key="3">
    <source>
        <dbReference type="WBParaSite" id="SVE_0578700.1"/>
    </source>
</evidence>
<accession>A0A0K0FAD4</accession>
<protein>
    <submittedName>
        <fullName evidence="3">Uncharacterized protein</fullName>
    </submittedName>
</protein>
<keyword evidence="2" id="KW-1185">Reference proteome</keyword>
<evidence type="ECO:0000256" key="1">
    <source>
        <dbReference type="SAM" id="MobiDB-lite"/>
    </source>
</evidence>
<name>A0A0K0FAD4_STRVS</name>
<dbReference type="Proteomes" id="UP000035680">
    <property type="component" value="Unassembled WGS sequence"/>
</dbReference>
<evidence type="ECO:0000313" key="2">
    <source>
        <dbReference type="Proteomes" id="UP000035680"/>
    </source>
</evidence>